<dbReference type="Proteomes" id="UP000323917">
    <property type="component" value="Chromosome"/>
</dbReference>
<dbReference type="AlphaFoldDB" id="A0A5B9QDH7"/>
<evidence type="ECO:0000313" key="3">
    <source>
        <dbReference type="Proteomes" id="UP000323917"/>
    </source>
</evidence>
<evidence type="ECO:0000256" key="1">
    <source>
        <dbReference type="SAM" id="Phobius"/>
    </source>
</evidence>
<dbReference type="EMBL" id="CP042913">
    <property type="protein sequence ID" value="QEG37127.1"/>
    <property type="molecule type" value="Genomic_DNA"/>
</dbReference>
<keyword evidence="3" id="KW-1185">Reference proteome</keyword>
<accession>A0A5B9QDH7</accession>
<organism evidence="2 3">
    <name type="scientific">Bythopirellula goksoeyrii</name>
    <dbReference type="NCBI Taxonomy" id="1400387"/>
    <lineage>
        <taxon>Bacteria</taxon>
        <taxon>Pseudomonadati</taxon>
        <taxon>Planctomycetota</taxon>
        <taxon>Planctomycetia</taxon>
        <taxon>Pirellulales</taxon>
        <taxon>Lacipirellulaceae</taxon>
        <taxon>Bythopirellula</taxon>
    </lineage>
</organism>
<name>A0A5B9QDH7_9BACT</name>
<protein>
    <submittedName>
        <fullName evidence="2">Uncharacterized protein</fullName>
    </submittedName>
</protein>
<feature type="transmembrane region" description="Helical" evidence="1">
    <location>
        <begin position="59"/>
        <end position="80"/>
    </location>
</feature>
<dbReference type="KEGG" id="bgok:Pr1d_44670"/>
<reference evidence="2 3" key="1">
    <citation type="submission" date="2019-08" db="EMBL/GenBank/DDBJ databases">
        <title>Deep-cultivation of Planctomycetes and their phenomic and genomic characterization uncovers novel biology.</title>
        <authorList>
            <person name="Wiegand S."/>
            <person name="Jogler M."/>
            <person name="Boedeker C."/>
            <person name="Pinto D."/>
            <person name="Vollmers J."/>
            <person name="Rivas-Marin E."/>
            <person name="Kohn T."/>
            <person name="Peeters S.H."/>
            <person name="Heuer A."/>
            <person name="Rast P."/>
            <person name="Oberbeckmann S."/>
            <person name="Bunk B."/>
            <person name="Jeske O."/>
            <person name="Meyerdierks A."/>
            <person name="Storesund J.E."/>
            <person name="Kallscheuer N."/>
            <person name="Luecker S."/>
            <person name="Lage O.M."/>
            <person name="Pohl T."/>
            <person name="Merkel B.J."/>
            <person name="Hornburger P."/>
            <person name="Mueller R.-W."/>
            <person name="Bruemmer F."/>
            <person name="Labrenz M."/>
            <person name="Spormann A.M."/>
            <person name="Op den Camp H."/>
            <person name="Overmann J."/>
            <person name="Amann R."/>
            <person name="Jetten M.S.M."/>
            <person name="Mascher T."/>
            <person name="Medema M.H."/>
            <person name="Devos D.P."/>
            <person name="Kaster A.-K."/>
            <person name="Ovreas L."/>
            <person name="Rohde M."/>
            <person name="Galperin M.Y."/>
            <person name="Jogler C."/>
        </authorList>
    </citation>
    <scope>NUCLEOTIDE SEQUENCE [LARGE SCALE GENOMIC DNA]</scope>
    <source>
        <strain evidence="2 3">Pr1d</strain>
    </source>
</reference>
<keyword evidence="1" id="KW-0812">Transmembrane</keyword>
<keyword evidence="1" id="KW-0472">Membrane</keyword>
<keyword evidence="1" id="KW-1133">Transmembrane helix</keyword>
<sequence>MNLAYEINSNGPKAENALVRTLAWTAALTIALAVVFLLIALACALLGFSGPVSGSMSAVYILTPVALVSLTAYWITRIILRICGPS</sequence>
<gene>
    <name evidence="2" type="ORF">Pr1d_44670</name>
</gene>
<feature type="transmembrane region" description="Helical" evidence="1">
    <location>
        <begin position="21"/>
        <end position="47"/>
    </location>
</feature>
<dbReference type="RefSeq" id="WP_148075402.1">
    <property type="nucleotide sequence ID" value="NZ_CP042913.1"/>
</dbReference>
<evidence type="ECO:0000313" key="2">
    <source>
        <dbReference type="EMBL" id="QEG37127.1"/>
    </source>
</evidence>
<proteinExistence type="predicted"/>